<gene>
    <name evidence="2" type="ORF">FOMPIDRAFT_90575</name>
</gene>
<dbReference type="OrthoDB" id="2803101at2759"/>
<feature type="region of interest" description="Disordered" evidence="1">
    <location>
        <begin position="82"/>
        <end position="108"/>
    </location>
</feature>
<keyword evidence="3" id="KW-1185">Reference proteome</keyword>
<sequence>MIPQVNVRLSTSILSKVASATTTDWTDRTNASTIGPYEAPEKVPLPTPTDYFEELENLPLFSDDEEDTSNGEPANIYVRTRRDSTSSVSTIRGREHSRSVKRRVQRLSRQPAPYTRRNRPLIRAEKFVPEDKAIPEFDWSAVTGEWKPNPSVTTEGFFQLNPGSPASTRTHASTLELAELINLIANEAKAAEALDRSSAAVVAGMPTKKLFEVSLKFEKHHITVSKVDFKATYAVEGVVYVKDARPCVPGQLLYEPVQSLAVEWRTVVPTRKGQDTVDDVIYETSLDGRETIVLHRHEVIDRMDPARGIHAADRWEWIPASAPGACRGGGGWALRVWIPVPMSILKGRTGPVASFVRAGVRLADENGEGFVDATAEAIFTMEHL</sequence>
<reference evidence="2 3" key="1">
    <citation type="journal article" date="2012" name="Science">
        <title>The Paleozoic origin of enzymatic lignin decomposition reconstructed from 31 fungal genomes.</title>
        <authorList>
            <person name="Floudas D."/>
            <person name="Binder M."/>
            <person name="Riley R."/>
            <person name="Barry K."/>
            <person name="Blanchette R.A."/>
            <person name="Henrissat B."/>
            <person name="Martinez A.T."/>
            <person name="Otillar R."/>
            <person name="Spatafora J.W."/>
            <person name="Yadav J.S."/>
            <person name="Aerts A."/>
            <person name="Benoit I."/>
            <person name="Boyd A."/>
            <person name="Carlson A."/>
            <person name="Copeland A."/>
            <person name="Coutinho P.M."/>
            <person name="de Vries R.P."/>
            <person name="Ferreira P."/>
            <person name="Findley K."/>
            <person name="Foster B."/>
            <person name="Gaskell J."/>
            <person name="Glotzer D."/>
            <person name="Gorecki P."/>
            <person name="Heitman J."/>
            <person name="Hesse C."/>
            <person name="Hori C."/>
            <person name="Igarashi K."/>
            <person name="Jurgens J.A."/>
            <person name="Kallen N."/>
            <person name="Kersten P."/>
            <person name="Kohler A."/>
            <person name="Kuees U."/>
            <person name="Kumar T.K.A."/>
            <person name="Kuo A."/>
            <person name="LaButti K."/>
            <person name="Larrondo L.F."/>
            <person name="Lindquist E."/>
            <person name="Ling A."/>
            <person name="Lombard V."/>
            <person name="Lucas S."/>
            <person name="Lundell T."/>
            <person name="Martin R."/>
            <person name="McLaughlin D.J."/>
            <person name="Morgenstern I."/>
            <person name="Morin E."/>
            <person name="Murat C."/>
            <person name="Nagy L.G."/>
            <person name="Nolan M."/>
            <person name="Ohm R.A."/>
            <person name="Patyshakuliyeva A."/>
            <person name="Rokas A."/>
            <person name="Ruiz-Duenas F.J."/>
            <person name="Sabat G."/>
            <person name="Salamov A."/>
            <person name="Samejima M."/>
            <person name="Schmutz J."/>
            <person name="Slot J.C."/>
            <person name="St John F."/>
            <person name="Stenlid J."/>
            <person name="Sun H."/>
            <person name="Sun S."/>
            <person name="Syed K."/>
            <person name="Tsang A."/>
            <person name="Wiebenga A."/>
            <person name="Young D."/>
            <person name="Pisabarro A."/>
            <person name="Eastwood D.C."/>
            <person name="Martin F."/>
            <person name="Cullen D."/>
            <person name="Grigoriev I.V."/>
            <person name="Hibbett D.S."/>
        </authorList>
    </citation>
    <scope>NUCLEOTIDE SEQUENCE</scope>
    <source>
        <strain evidence="3">FP-58527</strain>
    </source>
</reference>
<evidence type="ECO:0000256" key="1">
    <source>
        <dbReference type="SAM" id="MobiDB-lite"/>
    </source>
</evidence>
<organism evidence="2 3">
    <name type="scientific">Fomitopsis schrenkii</name>
    <name type="common">Brown rot fungus</name>
    <dbReference type="NCBI Taxonomy" id="2126942"/>
    <lineage>
        <taxon>Eukaryota</taxon>
        <taxon>Fungi</taxon>
        <taxon>Dikarya</taxon>
        <taxon>Basidiomycota</taxon>
        <taxon>Agaricomycotina</taxon>
        <taxon>Agaricomycetes</taxon>
        <taxon>Polyporales</taxon>
        <taxon>Fomitopsis</taxon>
    </lineage>
</organism>
<protein>
    <submittedName>
        <fullName evidence="2">Uncharacterized protein</fullName>
    </submittedName>
</protein>
<evidence type="ECO:0000313" key="3">
    <source>
        <dbReference type="Proteomes" id="UP000015241"/>
    </source>
</evidence>
<proteinExistence type="predicted"/>
<dbReference type="Proteomes" id="UP000015241">
    <property type="component" value="Unassembled WGS sequence"/>
</dbReference>
<dbReference type="AlphaFoldDB" id="S8DRD0"/>
<feature type="compositionally biased region" description="Polar residues" evidence="1">
    <location>
        <begin position="19"/>
        <end position="33"/>
    </location>
</feature>
<feature type="region of interest" description="Disordered" evidence="1">
    <location>
        <begin position="19"/>
        <end position="47"/>
    </location>
</feature>
<evidence type="ECO:0000313" key="2">
    <source>
        <dbReference type="EMBL" id="EPS95836.1"/>
    </source>
</evidence>
<dbReference type="InParanoid" id="S8DRD0"/>
<dbReference type="HOGENOM" id="CLU_719687_0_0_1"/>
<name>S8DRD0_FOMSC</name>
<accession>S8DRD0</accession>
<dbReference type="EMBL" id="KE504199">
    <property type="protein sequence ID" value="EPS95836.1"/>
    <property type="molecule type" value="Genomic_DNA"/>
</dbReference>